<dbReference type="InterPro" id="IPR017441">
    <property type="entry name" value="Protein_kinase_ATP_BS"/>
</dbReference>
<dbReference type="InterPro" id="IPR008271">
    <property type="entry name" value="Ser/Thr_kinase_AS"/>
</dbReference>
<dbReference type="SMART" id="SM00220">
    <property type="entry name" value="S_TKc"/>
    <property type="match status" value="1"/>
</dbReference>
<dbReference type="PROSITE" id="PS50011">
    <property type="entry name" value="PROTEIN_KINASE_DOM"/>
    <property type="match status" value="1"/>
</dbReference>
<keyword evidence="4" id="KW-0808">Transferase</keyword>
<dbReference type="FunFam" id="1.10.510.10:FF:000571">
    <property type="entry name" value="Maternal embryonic leucine zipper kinase"/>
    <property type="match status" value="1"/>
</dbReference>
<protein>
    <recommendedName>
        <fullName evidence="6">Protein kinase domain-containing protein</fullName>
    </recommendedName>
</protein>
<sequence length="256" mass="27603">MPKTPPKTPPRTKSPGPANEMSGIPVGMSKSAVSCSSPTSPGARRNIKVYSHPVSSDVNGAGDLSPEVNGNSLVSSSFIRDKYRVGKVIGDGNFAVVKECVERLTGQEFALKIIDKARCCGKEHLIENEVAVLRRVKHPSIIQLIEVEDTPTELYLVMELVKGGDLFDAITSSTKYTERDASAMVFNLAGAITYLHRINIVHRDIKPENLLVCEYPDGTKSLKLGDFGLATVVEGPLYTVCGTPTYVAPEIIAETG</sequence>
<dbReference type="PANTHER" id="PTHR24347">
    <property type="entry name" value="SERINE/THREONINE-PROTEIN KINASE"/>
    <property type="match status" value="1"/>
</dbReference>
<organism evidence="7 8">
    <name type="scientific">Umbra pygmaea</name>
    <name type="common">Eastern mudminnow</name>
    <dbReference type="NCBI Taxonomy" id="75934"/>
    <lineage>
        <taxon>Eukaryota</taxon>
        <taxon>Metazoa</taxon>
        <taxon>Chordata</taxon>
        <taxon>Craniata</taxon>
        <taxon>Vertebrata</taxon>
        <taxon>Euteleostomi</taxon>
        <taxon>Actinopterygii</taxon>
        <taxon>Neopterygii</taxon>
        <taxon>Teleostei</taxon>
        <taxon>Protacanthopterygii</taxon>
        <taxon>Esociformes</taxon>
        <taxon>Umbridae</taxon>
        <taxon>Umbra</taxon>
    </lineage>
</organism>
<keyword evidence="8" id="KW-1185">Reference proteome</keyword>
<evidence type="ECO:0000313" key="8">
    <source>
        <dbReference type="Proteomes" id="UP001557470"/>
    </source>
</evidence>
<proteinExistence type="inferred from homology"/>
<dbReference type="InterPro" id="IPR011009">
    <property type="entry name" value="Kinase-like_dom_sf"/>
</dbReference>
<dbReference type="Gene3D" id="3.30.200.20">
    <property type="entry name" value="Phosphorylase Kinase, domain 1"/>
    <property type="match status" value="1"/>
</dbReference>
<dbReference type="EMBL" id="JAGEUA010000007">
    <property type="protein sequence ID" value="KAL0970589.1"/>
    <property type="molecule type" value="Genomic_DNA"/>
</dbReference>
<keyword evidence="1 3" id="KW-0547">Nucleotide-binding</keyword>
<evidence type="ECO:0000313" key="7">
    <source>
        <dbReference type="EMBL" id="KAL0970589.1"/>
    </source>
</evidence>
<keyword evidence="4" id="KW-0418">Kinase</keyword>
<dbReference type="Pfam" id="PF00069">
    <property type="entry name" value="Pkinase"/>
    <property type="match status" value="1"/>
</dbReference>
<evidence type="ECO:0000259" key="6">
    <source>
        <dbReference type="PROSITE" id="PS50011"/>
    </source>
</evidence>
<comment type="caution">
    <text evidence="7">The sequence shown here is derived from an EMBL/GenBank/DDBJ whole genome shotgun (WGS) entry which is preliminary data.</text>
</comment>
<keyword evidence="4" id="KW-0723">Serine/threonine-protein kinase</keyword>
<dbReference type="FunFam" id="3.30.200.20:FF:000057">
    <property type="entry name" value="Serine/threonine-protein kinase DCLK1 isoform 2"/>
    <property type="match status" value="1"/>
</dbReference>
<feature type="binding site" evidence="3">
    <location>
        <position position="112"/>
    </location>
    <ligand>
        <name>ATP</name>
        <dbReference type="ChEBI" id="CHEBI:30616"/>
    </ligand>
</feature>
<feature type="compositionally biased region" description="Polar residues" evidence="5">
    <location>
        <begin position="31"/>
        <end position="40"/>
    </location>
</feature>
<accession>A0ABD0WFY8</accession>
<dbReference type="GO" id="GO:0005524">
    <property type="term" value="F:ATP binding"/>
    <property type="evidence" value="ECO:0007669"/>
    <property type="project" value="UniProtKB-UniRule"/>
</dbReference>
<gene>
    <name evidence="7" type="ORF">UPYG_G00244090</name>
</gene>
<feature type="domain" description="Protein kinase" evidence="6">
    <location>
        <begin position="83"/>
        <end position="256"/>
    </location>
</feature>
<dbReference type="AlphaFoldDB" id="A0ABD0WFY8"/>
<dbReference type="Gene3D" id="1.10.510.10">
    <property type="entry name" value="Transferase(Phosphotransferase) domain 1"/>
    <property type="match status" value="1"/>
</dbReference>
<evidence type="ECO:0000256" key="2">
    <source>
        <dbReference type="ARBA" id="ARBA00022840"/>
    </source>
</evidence>
<name>A0ABD0WFY8_UMBPY</name>
<dbReference type="Proteomes" id="UP001557470">
    <property type="component" value="Unassembled WGS sequence"/>
</dbReference>
<dbReference type="PROSITE" id="PS00108">
    <property type="entry name" value="PROTEIN_KINASE_ST"/>
    <property type="match status" value="1"/>
</dbReference>
<keyword evidence="2 3" id="KW-0067">ATP-binding</keyword>
<evidence type="ECO:0000256" key="3">
    <source>
        <dbReference type="PROSITE-ProRule" id="PRU10141"/>
    </source>
</evidence>
<dbReference type="GO" id="GO:0004674">
    <property type="term" value="F:protein serine/threonine kinase activity"/>
    <property type="evidence" value="ECO:0007669"/>
    <property type="project" value="UniProtKB-KW"/>
</dbReference>
<dbReference type="SUPFAM" id="SSF56112">
    <property type="entry name" value="Protein kinase-like (PK-like)"/>
    <property type="match status" value="1"/>
</dbReference>
<dbReference type="InterPro" id="IPR000719">
    <property type="entry name" value="Prot_kinase_dom"/>
</dbReference>
<reference evidence="7 8" key="1">
    <citation type="submission" date="2024-06" db="EMBL/GenBank/DDBJ databases">
        <authorList>
            <person name="Pan Q."/>
            <person name="Wen M."/>
            <person name="Jouanno E."/>
            <person name="Zahm M."/>
            <person name="Klopp C."/>
            <person name="Cabau C."/>
            <person name="Louis A."/>
            <person name="Berthelot C."/>
            <person name="Parey E."/>
            <person name="Roest Crollius H."/>
            <person name="Montfort J."/>
            <person name="Robinson-Rechavi M."/>
            <person name="Bouchez O."/>
            <person name="Lampietro C."/>
            <person name="Lopez Roques C."/>
            <person name="Donnadieu C."/>
            <person name="Postlethwait J."/>
            <person name="Bobe J."/>
            <person name="Verreycken H."/>
            <person name="Guiguen Y."/>
        </authorList>
    </citation>
    <scope>NUCLEOTIDE SEQUENCE [LARGE SCALE GENOMIC DNA]</scope>
    <source>
        <strain evidence="7">Up_M1</strain>
        <tissue evidence="7">Testis</tissue>
    </source>
</reference>
<evidence type="ECO:0000256" key="4">
    <source>
        <dbReference type="RuleBase" id="RU000304"/>
    </source>
</evidence>
<evidence type="ECO:0000256" key="1">
    <source>
        <dbReference type="ARBA" id="ARBA00022741"/>
    </source>
</evidence>
<comment type="similarity">
    <text evidence="4">Belongs to the protein kinase superfamily.</text>
</comment>
<feature type="region of interest" description="Disordered" evidence="5">
    <location>
        <begin position="1"/>
        <end position="45"/>
    </location>
</feature>
<dbReference type="PROSITE" id="PS00107">
    <property type="entry name" value="PROTEIN_KINASE_ATP"/>
    <property type="match status" value="1"/>
</dbReference>
<evidence type="ECO:0000256" key="5">
    <source>
        <dbReference type="SAM" id="MobiDB-lite"/>
    </source>
</evidence>